<keyword evidence="5 8" id="KW-1133">Transmembrane helix</keyword>
<dbReference type="AlphaFoldDB" id="A0A517P5I9"/>
<evidence type="ECO:0000256" key="2">
    <source>
        <dbReference type="ARBA" id="ARBA00022692"/>
    </source>
</evidence>
<dbReference type="InterPro" id="IPR011527">
    <property type="entry name" value="ABC1_TM_dom"/>
</dbReference>
<name>A0A517P5I9_9PLAN</name>
<evidence type="ECO:0000256" key="8">
    <source>
        <dbReference type="SAM" id="Phobius"/>
    </source>
</evidence>
<evidence type="ECO:0000259" key="9">
    <source>
        <dbReference type="PROSITE" id="PS50893"/>
    </source>
</evidence>
<dbReference type="GO" id="GO:0005886">
    <property type="term" value="C:plasma membrane"/>
    <property type="evidence" value="ECO:0007669"/>
    <property type="project" value="UniProtKB-SubCell"/>
</dbReference>
<dbReference type="PANTHER" id="PTHR43394:SF4">
    <property type="entry name" value="TOXIN SECRETION ABC TRANSPORTER ATP-BINDING PROTEIN"/>
    <property type="match status" value="1"/>
</dbReference>
<keyword evidence="12" id="KW-1185">Reference proteome</keyword>
<keyword evidence="6 8" id="KW-0472">Membrane</keyword>
<dbReference type="Gene3D" id="3.40.50.300">
    <property type="entry name" value="P-loop containing nucleotide triphosphate hydrolases"/>
    <property type="match status" value="1"/>
</dbReference>
<protein>
    <submittedName>
        <fullName evidence="11">Putative multidrug resistance ABC transporter ATP-binding/permease protein YheI</fullName>
        <ecNumber evidence="11">3.6.3.-</ecNumber>
    </submittedName>
</protein>
<dbReference type="SUPFAM" id="SSF52540">
    <property type="entry name" value="P-loop containing nucleoside triphosphate hydrolases"/>
    <property type="match status" value="1"/>
</dbReference>
<evidence type="ECO:0000256" key="7">
    <source>
        <dbReference type="SAM" id="MobiDB-lite"/>
    </source>
</evidence>
<dbReference type="Gene3D" id="1.20.1560.10">
    <property type="entry name" value="ABC transporter type 1, transmembrane domain"/>
    <property type="match status" value="1"/>
</dbReference>
<keyword evidence="3" id="KW-0547">Nucleotide-binding</keyword>
<evidence type="ECO:0000313" key="12">
    <source>
        <dbReference type="Proteomes" id="UP000318741"/>
    </source>
</evidence>
<dbReference type="GO" id="GO:0016887">
    <property type="term" value="F:ATP hydrolysis activity"/>
    <property type="evidence" value="ECO:0007669"/>
    <property type="project" value="InterPro"/>
</dbReference>
<feature type="transmembrane region" description="Helical" evidence="8">
    <location>
        <begin position="257"/>
        <end position="281"/>
    </location>
</feature>
<gene>
    <name evidence="11" type="primary">yheI</name>
    <name evidence="11" type="ORF">CA12_07070</name>
</gene>
<accession>A0A517P5I9</accession>
<feature type="transmembrane region" description="Helical" evidence="8">
    <location>
        <begin position="342"/>
        <end position="362"/>
    </location>
</feature>
<dbReference type="Pfam" id="PF00005">
    <property type="entry name" value="ABC_tran"/>
    <property type="match status" value="1"/>
</dbReference>
<dbReference type="InterPro" id="IPR003439">
    <property type="entry name" value="ABC_transporter-like_ATP-bd"/>
</dbReference>
<sequence length="769" mass="80362">MPAVIEATVGPNGSELPTDRGAGVASAQCGEALATFVELCGRGYDAAAARRAAAEAVRAFPGGPRRNWWRWTREAARSLDVPVRVVDARPRDVVALVHDGGAALTFLPHDGDDFRDGRDGVGRDGVGRDGDGDGDGGAWWVAGADGKRTLRLSGTGAEEQSVARMVAAAEASAAADPAETDRGEVRWLVAGRAGADLTQHIDAHGHASPYATLRALFAPESGDIRAIAVFALFVALLNLATPIAVESLVGTVAFGRLLQPVVVLATVLFGFLAFQAALRLLQVWVAELIQRRTFVRVAGDLARRLPRVTADGMAGHSPPELVNRFFDVVTVQKVAAGLLLEGLNLVLGAVIGLGILAFYHPYLLGFDLVLLAAMTVVTYLLGRGAVKTAIYESKQKYRTAAWLEELAANPTAFRHGDGVAFAVDRADGLAADYLKARRNHFRVLVRQVAFALGLQAVAATALLSLGGWLVINQRLTLGQLVAAELIVTLVLSSFSKLGKHLEAWYDLVAAGDKLGVLFALPTERTDGALTGIDRRDDWANPGAGTSEIAEPILRLENATVRGGTRFDLALAPGESVGLLAPPGAGKTALAEALFGRRAPLGGRIELDGLAPGDYRPDALRRRVALAGASPGGGAEVFAGTVAENVHLGRPDVTAADVRAVLKRVGLAERVDALPGGVDATLGFGGAPLGEIHARRLTLARALAGRPRLLVIDSLLDGCAAETAAELLAAAVRPIGGRAHATLVLTRRAEIAAVCDRALRPDGAPLDPAA</sequence>
<feature type="region of interest" description="Disordered" evidence="7">
    <location>
        <begin position="117"/>
        <end position="137"/>
    </location>
</feature>
<feature type="transmembrane region" description="Helical" evidence="8">
    <location>
        <begin position="448"/>
        <end position="471"/>
    </location>
</feature>
<evidence type="ECO:0000256" key="6">
    <source>
        <dbReference type="ARBA" id="ARBA00023136"/>
    </source>
</evidence>
<keyword evidence="2 8" id="KW-0812">Transmembrane</keyword>
<feature type="transmembrane region" description="Helical" evidence="8">
    <location>
        <begin position="224"/>
        <end position="245"/>
    </location>
</feature>
<evidence type="ECO:0000256" key="5">
    <source>
        <dbReference type="ARBA" id="ARBA00022989"/>
    </source>
</evidence>
<dbReference type="InterPro" id="IPR036640">
    <property type="entry name" value="ABC1_TM_sf"/>
</dbReference>
<feature type="transmembrane region" description="Helical" evidence="8">
    <location>
        <begin position="368"/>
        <end position="386"/>
    </location>
</feature>
<evidence type="ECO:0000256" key="3">
    <source>
        <dbReference type="ARBA" id="ARBA00022741"/>
    </source>
</evidence>
<dbReference type="SMART" id="SM00382">
    <property type="entry name" value="AAA"/>
    <property type="match status" value="1"/>
</dbReference>
<dbReference type="PROSITE" id="PS50929">
    <property type="entry name" value="ABC_TM1F"/>
    <property type="match status" value="1"/>
</dbReference>
<dbReference type="EC" id="3.6.3.-" evidence="11"/>
<feature type="domain" description="ABC transporter" evidence="9">
    <location>
        <begin position="543"/>
        <end position="769"/>
    </location>
</feature>
<dbReference type="Pfam" id="PF00664">
    <property type="entry name" value="ABC_membrane"/>
    <property type="match status" value="1"/>
</dbReference>
<dbReference type="OrthoDB" id="311344at2"/>
<dbReference type="GO" id="GO:0005524">
    <property type="term" value="F:ATP binding"/>
    <property type="evidence" value="ECO:0007669"/>
    <property type="project" value="UniProtKB-KW"/>
</dbReference>
<dbReference type="SUPFAM" id="SSF90123">
    <property type="entry name" value="ABC transporter transmembrane region"/>
    <property type="match status" value="1"/>
</dbReference>
<comment type="subcellular location">
    <subcellularLocation>
        <location evidence="1">Cell membrane</location>
        <topology evidence="1">Multi-pass membrane protein</topology>
    </subcellularLocation>
</comment>
<feature type="compositionally biased region" description="Basic and acidic residues" evidence="7">
    <location>
        <begin position="117"/>
        <end position="131"/>
    </location>
</feature>
<dbReference type="InterPro" id="IPR003593">
    <property type="entry name" value="AAA+_ATPase"/>
</dbReference>
<organism evidence="11 12">
    <name type="scientific">Alienimonas californiensis</name>
    <dbReference type="NCBI Taxonomy" id="2527989"/>
    <lineage>
        <taxon>Bacteria</taxon>
        <taxon>Pseudomonadati</taxon>
        <taxon>Planctomycetota</taxon>
        <taxon>Planctomycetia</taxon>
        <taxon>Planctomycetales</taxon>
        <taxon>Planctomycetaceae</taxon>
        <taxon>Alienimonas</taxon>
    </lineage>
</organism>
<feature type="domain" description="ABC transmembrane type-1" evidence="10">
    <location>
        <begin position="226"/>
        <end position="506"/>
    </location>
</feature>
<evidence type="ECO:0000256" key="1">
    <source>
        <dbReference type="ARBA" id="ARBA00004651"/>
    </source>
</evidence>
<dbReference type="InterPro" id="IPR027417">
    <property type="entry name" value="P-loop_NTPase"/>
</dbReference>
<dbReference type="RefSeq" id="WP_145357507.1">
    <property type="nucleotide sequence ID" value="NZ_CP036265.1"/>
</dbReference>
<dbReference type="KEGG" id="acaf:CA12_07070"/>
<evidence type="ECO:0000313" key="11">
    <source>
        <dbReference type="EMBL" id="QDT14631.1"/>
    </source>
</evidence>
<keyword evidence="11" id="KW-0378">Hydrolase</keyword>
<dbReference type="GO" id="GO:0015421">
    <property type="term" value="F:ABC-type oligopeptide transporter activity"/>
    <property type="evidence" value="ECO:0007669"/>
    <property type="project" value="TreeGrafter"/>
</dbReference>
<reference evidence="11 12" key="1">
    <citation type="submission" date="2019-02" db="EMBL/GenBank/DDBJ databases">
        <title>Deep-cultivation of Planctomycetes and their phenomic and genomic characterization uncovers novel biology.</title>
        <authorList>
            <person name="Wiegand S."/>
            <person name="Jogler M."/>
            <person name="Boedeker C."/>
            <person name="Pinto D."/>
            <person name="Vollmers J."/>
            <person name="Rivas-Marin E."/>
            <person name="Kohn T."/>
            <person name="Peeters S.H."/>
            <person name="Heuer A."/>
            <person name="Rast P."/>
            <person name="Oberbeckmann S."/>
            <person name="Bunk B."/>
            <person name="Jeske O."/>
            <person name="Meyerdierks A."/>
            <person name="Storesund J.E."/>
            <person name="Kallscheuer N."/>
            <person name="Luecker S."/>
            <person name="Lage O.M."/>
            <person name="Pohl T."/>
            <person name="Merkel B.J."/>
            <person name="Hornburger P."/>
            <person name="Mueller R.-W."/>
            <person name="Bruemmer F."/>
            <person name="Labrenz M."/>
            <person name="Spormann A.M."/>
            <person name="Op den Camp H."/>
            <person name="Overmann J."/>
            <person name="Amann R."/>
            <person name="Jetten M.S.M."/>
            <person name="Mascher T."/>
            <person name="Medema M.H."/>
            <person name="Devos D.P."/>
            <person name="Kaster A.-K."/>
            <person name="Ovreas L."/>
            <person name="Rohde M."/>
            <person name="Galperin M.Y."/>
            <person name="Jogler C."/>
        </authorList>
    </citation>
    <scope>NUCLEOTIDE SEQUENCE [LARGE SCALE GENOMIC DNA]</scope>
    <source>
        <strain evidence="11 12">CA12</strain>
    </source>
</reference>
<dbReference type="InterPro" id="IPR039421">
    <property type="entry name" value="Type_1_exporter"/>
</dbReference>
<proteinExistence type="predicted"/>
<dbReference type="EMBL" id="CP036265">
    <property type="protein sequence ID" value="QDT14631.1"/>
    <property type="molecule type" value="Genomic_DNA"/>
</dbReference>
<evidence type="ECO:0000256" key="4">
    <source>
        <dbReference type="ARBA" id="ARBA00022840"/>
    </source>
</evidence>
<evidence type="ECO:0000259" key="10">
    <source>
        <dbReference type="PROSITE" id="PS50929"/>
    </source>
</evidence>
<dbReference type="Proteomes" id="UP000318741">
    <property type="component" value="Chromosome"/>
</dbReference>
<dbReference type="PANTHER" id="PTHR43394">
    <property type="entry name" value="ATP-DEPENDENT PERMEASE MDL1, MITOCHONDRIAL"/>
    <property type="match status" value="1"/>
</dbReference>
<keyword evidence="4 11" id="KW-0067">ATP-binding</keyword>
<dbReference type="PROSITE" id="PS50893">
    <property type="entry name" value="ABC_TRANSPORTER_2"/>
    <property type="match status" value="1"/>
</dbReference>